<dbReference type="AlphaFoldDB" id="A0A6J6H1N2"/>
<proteinExistence type="predicted"/>
<organism evidence="5">
    <name type="scientific">freshwater metagenome</name>
    <dbReference type="NCBI Taxonomy" id="449393"/>
    <lineage>
        <taxon>unclassified sequences</taxon>
        <taxon>metagenomes</taxon>
        <taxon>ecological metagenomes</taxon>
    </lineage>
</organism>
<dbReference type="PANTHER" id="PTHR30580:SF0">
    <property type="entry name" value="PRIMOSOMAL PROTEIN N"/>
    <property type="match status" value="1"/>
</dbReference>
<evidence type="ECO:0000259" key="4">
    <source>
        <dbReference type="Pfam" id="PF17764"/>
    </source>
</evidence>
<keyword evidence="1" id="KW-0547">Nucleotide-binding</keyword>
<dbReference type="InterPro" id="IPR042115">
    <property type="entry name" value="PriA_3primeBD_sf"/>
</dbReference>
<accession>A0A6J6H1N2</accession>
<protein>
    <submittedName>
        <fullName evidence="5">Unannotated protein</fullName>
    </submittedName>
</protein>
<keyword evidence="3" id="KW-0238">DNA-binding</keyword>
<dbReference type="PANTHER" id="PTHR30580">
    <property type="entry name" value="PRIMOSOMAL PROTEIN N"/>
    <property type="match status" value="1"/>
</dbReference>
<dbReference type="GO" id="GO:0006302">
    <property type="term" value="P:double-strand break repair"/>
    <property type="evidence" value="ECO:0007669"/>
    <property type="project" value="TreeGrafter"/>
</dbReference>
<dbReference type="InterPro" id="IPR041222">
    <property type="entry name" value="PriA_3primeBD"/>
</dbReference>
<evidence type="ECO:0000256" key="2">
    <source>
        <dbReference type="ARBA" id="ARBA00022840"/>
    </source>
</evidence>
<keyword evidence="2" id="KW-0067">ATP-binding</keyword>
<reference evidence="5" key="1">
    <citation type="submission" date="2020-05" db="EMBL/GenBank/DDBJ databases">
        <authorList>
            <person name="Chiriac C."/>
            <person name="Salcher M."/>
            <person name="Ghai R."/>
            <person name="Kavagutti S V."/>
        </authorList>
    </citation>
    <scope>NUCLEOTIDE SEQUENCE</scope>
</reference>
<dbReference type="Pfam" id="PF17764">
    <property type="entry name" value="PriA_3primeBD"/>
    <property type="match status" value="1"/>
</dbReference>
<dbReference type="EMBL" id="CAEZUV010000008">
    <property type="protein sequence ID" value="CAB4605739.1"/>
    <property type="molecule type" value="Genomic_DNA"/>
</dbReference>
<evidence type="ECO:0000256" key="3">
    <source>
        <dbReference type="ARBA" id="ARBA00023125"/>
    </source>
</evidence>
<evidence type="ECO:0000256" key="1">
    <source>
        <dbReference type="ARBA" id="ARBA00022741"/>
    </source>
</evidence>
<evidence type="ECO:0000313" key="5">
    <source>
        <dbReference type="EMBL" id="CAB4605739.1"/>
    </source>
</evidence>
<dbReference type="Gene3D" id="3.40.1440.60">
    <property type="entry name" value="PriA, 3(prime) DNA-binding domain"/>
    <property type="match status" value="1"/>
</dbReference>
<dbReference type="GO" id="GO:0006310">
    <property type="term" value="P:DNA recombination"/>
    <property type="evidence" value="ECO:0007669"/>
    <property type="project" value="TreeGrafter"/>
</dbReference>
<dbReference type="GO" id="GO:0006270">
    <property type="term" value="P:DNA replication initiation"/>
    <property type="evidence" value="ECO:0007669"/>
    <property type="project" value="TreeGrafter"/>
</dbReference>
<dbReference type="InterPro" id="IPR027417">
    <property type="entry name" value="P-loop_NTPase"/>
</dbReference>
<dbReference type="Gene3D" id="3.40.50.300">
    <property type="entry name" value="P-loop containing nucleotide triphosphate hydrolases"/>
    <property type="match status" value="1"/>
</dbReference>
<dbReference type="GO" id="GO:0005524">
    <property type="term" value="F:ATP binding"/>
    <property type="evidence" value="ECO:0007669"/>
    <property type="project" value="UniProtKB-KW"/>
</dbReference>
<sequence>MALTRPLRLKSEVAKLRPEASSSSLPIARVWVDSGVFHLDQSYDYLIPDNLSSAVRTGIRIQVPFHGREVEALVLSRIAVSDSPVLKSISKVISPQSVATSESLELIEAVATRWAAHPFDILRSAIPPRVASIDKQSFPQLPVRPSTNKARRSYIQIPPVVNRFDFIASTISTSPSKGSTLIVLPDANSAHRLQKMIEGSILLDSTLERSGRYSNFLRIRNGENLVVIGTRSAIFAPLADLSAIYIVDEGSESHYEVRTPGWNVRDVAILRSMRAAISLHFIGYSPSSEIARLIESRWLDYSSSKSRVDVASFQQTHGELLPSRLMSEIRRAMKVGPILFISPRKGYSQAITCSKCRNIAMCKCGGKLSQKAVNSAVTCVICAQSVSEWKCTWCQGATPFLIGRGSDRFAYEIGAAFPGTQIVQSSAENMIDQYSERSGFVISTPGAAPVAQNGYAMVVILEGVRFFTQSDIRAHERSRELFFSNAALASQSGIVALVMASDHPVIGALSSWKPSLISQRELRERLEVHLPPYSRAVTLDIVSSESQSLLRGLKKSQEDGRLPASTTILGPSQLKGDIDRIVILTPLSDGEELISLLHEFQRRRSSSKKTLASIRIDPYSLSR</sequence>
<dbReference type="GO" id="GO:0043138">
    <property type="term" value="F:3'-5' DNA helicase activity"/>
    <property type="evidence" value="ECO:0007669"/>
    <property type="project" value="TreeGrafter"/>
</dbReference>
<gene>
    <name evidence="5" type="ORF">UFOPK1856_00133</name>
</gene>
<dbReference type="GO" id="GO:0003677">
    <property type="term" value="F:DNA binding"/>
    <property type="evidence" value="ECO:0007669"/>
    <property type="project" value="UniProtKB-KW"/>
</dbReference>
<name>A0A6J6H1N2_9ZZZZ</name>
<feature type="domain" description="Primosomal protein N' 3' DNA-binding" evidence="4">
    <location>
        <begin position="32"/>
        <end position="127"/>
    </location>
</feature>